<comment type="similarity">
    <text evidence="3">Belongs to the HAD-like hydrolase superfamily. CbbY/CbbZ/Gph/YieH family.</text>
</comment>
<dbReference type="EMBL" id="CP001998">
    <property type="protein sequence ID" value="ADE54283.1"/>
    <property type="molecule type" value="Genomic_DNA"/>
</dbReference>
<dbReference type="NCBIfam" id="TIGR01509">
    <property type="entry name" value="HAD-SF-IA-v3"/>
    <property type="match status" value="1"/>
</dbReference>
<comment type="pathway">
    <text evidence="2">Organic acid metabolism; glycolate biosynthesis; glycolate from 2-phosphoglycolate: step 1/1.</text>
</comment>
<evidence type="ECO:0000256" key="1">
    <source>
        <dbReference type="ARBA" id="ARBA00000830"/>
    </source>
</evidence>
<dbReference type="InterPro" id="IPR041492">
    <property type="entry name" value="HAD_2"/>
</dbReference>
<dbReference type="InterPro" id="IPR023198">
    <property type="entry name" value="PGP-like_dom2"/>
</dbReference>
<keyword evidence="5" id="KW-0378">Hydrolase</keyword>
<dbReference type="SUPFAM" id="SSF56784">
    <property type="entry name" value="HAD-like"/>
    <property type="match status" value="1"/>
</dbReference>
<dbReference type="STRING" id="583355.Caka_1263"/>
<reference evidence="5 6" key="1">
    <citation type="journal article" date="2010" name="Stand. Genomic Sci.">
        <title>Complete genome sequence of Coraliomargarita akajimensis type strain (04OKA010-24).</title>
        <authorList>
            <person name="Mavromatis K."/>
            <person name="Abt B."/>
            <person name="Brambilla E."/>
            <person name="Lapidus A."/>
            <person name="Copeland A."/>
            <person name="Deshpande S."/>
            <person name="Nolan M."/>
            <person name="Lucas S."/>
            <person name="Tice H."/>
            <person name="Cheng J.F."/>
            <person name="Han C."/>
            <person name="Detter J.C."/>
            <person name="Woyke T."/>
            <person name="Goodwin L."/>
            <person name="Pitluck S."/>
            <person name="Held B."/>
            <person name="Brettin T."/>
            <person name="Tapia R."/>
            <person name="Ivanova N."/>
            <person name="Mikhailova N."/>
            <person name="Pati A."/>
            <person name="Liolios K."/>
            <person name="Chen A."/>
            <person name="Palaniappan K."/>
            <person name="Land M."/>
            <person name="Hauser L."/>
            <person name="Chang Y.J."/>
            <person name="Jeffries C.D."/>
            <person name="Rohde M."/>
            <person name="Goker M."/>
            <person name="Bristow J."/>
            <person name="Eisen J.A."/>
            <person name="Markowitz V."/>
            <person name="Hugenholtz P."/>
            <person name="Klenk H.P."/>
            <person name="Kyrpides N.C."/>
        </authorList>
    </citation>
    <scope>NUCLEOTIDE SEQUENCE [LARGE SCALE GENOMIC DNA]</scope>
    <source>
        <strain evidence="6">DSM 45221 / IAM 15411 / JCM 23193 / KCTC 12865</strain>
    </source>
</reference>
<dbReference type="RefSeq" id="WP_013043005.1">
    <property type="nucleotide sequence ID" value="NC_014008.1"/>
</dbReference>
<dbReference type="GO" id="GO:0006281">
    <property type="term" value="P:DNA repair"/>
    <property type="evidence" value="ECO:0007669"/>
    <property type="project" value="TreeGrafter"/>
</dbReference>
<dbReference type="AlphaFoldDB" id="D5EIN4"/>
<dbReference type="Gene3D" id="1.10.150.240">
    <property type="entry name" value="Putative phosphatase, domain 2"/>
    <property type="match status" value="1"/>
</dbReference>
<dbReference type="Proteomes" id="UP000000925">
    <property type="component" value="Chromosome"/>
</dbReference>
<dbReference type="InterPro" id="IPR006439">
    <property type="entry name" value="HAD-SF_hydro_IA"/>
</dbReference>
<sequence>MKTILFDLDGTLINHFTTITRSINHAERELGLAETSYEKVLATVGGGIQLTLSRLMGAEFGAKAYPLFMSHFDANIFDGVFALPGAQWLLQALKAQGKQTAVFTNKGGSHSRKLADHLELSPWLDANVGTDDTPYKKPQVEFSQHILETMNSSADETILIGDSPFDFQAADAVGMQAYLVATGSHSIEQLRAETGAVAVYKDLIELAADLFDLQAETASSC</sequence>
<dbReference type="Pfam" id="PF13419">
    <property type="entry name" value="HAD_2"/>
    <property type="match status" value="1"/>
</dbReference>
<evidence type="ECO:0000313" key="6">
    <source>
        <dbReference type="Proteomes" id="UP000000925"/>
    </source>
</evidence>
<accession>D5EIN4</accession>
<evidence type="ECO:0000313" key="5">
    <source>
        <dbReference type="EMBL" id="ADE54283.1"/>
    </source>
</evidence>
<dbReference type="SFLD" id="SFLDS00003">
    <property type="entry name" value="Haloacid_Dehalogenase"/>
    <property type="match status" value="1"/>
</dbReference>
<dbReference type="KEGG" id="caa:Caka_1263"/>
<dbReference type="InterPro" id="IPR036412">
    <property type="entry name" value="HAD-like_sf"/>
</dbReference>
<gene>
    <name evidence="5" type="ordered locus">Caka_1263</name>
</gene>
<dbReference type="EC" id="3.1.3.18" evidence="4"/>
<name>D5EIN4_CORAD</name>
<evidence type="ECO:0000256" key="2">
    <source>
        <dbReference type="ARBA" id="ARBA00004818"/>
    </source>
</evidence>
<dbReference type="eggNOG" id="COG0546">
    <property type="taxonomic scope" value="Bacteria"/>
</dbReference>
<dbReference type="HOGENOM" id="CLU_045011_19_1_0"/>
<dbReference type="InterPro" id="IPR050155">
    <property type="entry name" value="HAD-like_hydrolase_sf"/>
</dbReference>
<dbReference type="SFLD" id="SFLDG01129">
    <property type="entry name" value="C1.5:_HAD__Beta-PGM__Phosphata"/>
    <property type="match status" value="1"/>
</dbReference>
<dbReference type="PANTHER" id="PTHR43434">
    <property type="entry name" value="PHOSPHOGLYCOLATE PHOSPHATASE"/>
    <property type="match status" value="1"/>
</dbReference>
<protein>
    <recommendedName>
        <fullName evidence="4">phosphoglycolate phosphatase</fullName>
        <ecNumber evidence="4">3.1.3.18</ecNumber>
    </recommendedName>
</protein>
<keyword evidence="6" id="KW-1185">Reference proteome</keyword>
<organism evidence="5 6">
    <name type="scientific">Coraliomargarita akajimensis (strain DSM 45221 / IAM 15411 / JCM 23193 / KCTC 12865 / 04OKA010-24)</name>
    <dbReference type="NCBI Taxonomy" id="583355"/>
    <lineage>
        <taxon>Bacteria</taxon>
        <taxon>Pseudomonadati</taxon>
        <taxon>Verrucomicrobiota</taxon>
        <taxon>Opitutia</taxon>
        <taxon>Puniceicoccales</taxon>
        <taxon>Coraliomargaritaceae</taxon>
        <taxon>Coraliomargarita</taxon>
    </lineage>
</organism>
<evidence type="ECO:0000256" key="3">
    <source>
        <dbReference type="ARBA" id="ARBA00006171"/>
    </source>
</evidence>
<dbReference type="PANTHER" id="PTHR43434:SF1">
    <property type="entry name" value="PHOSPHOGLYCOLATE PHOSPHATASE"/>
    <property type="match status" value="1"/>
</dbReference>
<dbReference type="GO" id="GO:0008967">
    <property type="term" value="F:phosphoglycolate phosphatase activity"/>
    <property type="evidence" value="ECO:0007669"/>
    <property type="project" value="UniProtKB-EC"/>
</dbReference>
<dbReference type="OrthoDB" id="9807630at2"/>
<dbReference type="PRINTS" id="PR00413">
    <property type="entry name" value="HADHALOGNASE"/>
</dbReference>
<dbReference type="GO" id="GO:0005829">
    <property type="term" value="C:cytosol"/>
    <property type="evidence" value="ECO:0007669"/>
    <property type="project" value="TreeGrafter"/>
</dbReference>
<evidence type="ECO:0000256" key="4">
    <source>
        <dbReference type="ARBA" id="ARBA00013078"/>
    </source>
</evidence>
<dbReference type="Gene3D" id="3.40.50.1000">
    <property type="entry name" value="HAD superfamily/HAD-like"/>
    <property type="match status" value="1"/>
</dbReference>
<dbReference type="InterPro" id="IPR023214">
    <property type="entry name" value="HAD_sf"/>
</dbReference>
<proteinExistence type="inferred from homology"/>
<comment type="catalytic activity">
    <reaction evidence="1">
        <text>2-phosphoglycolate + H2O = glycolate + phosphate</text>
        <dbReference type="Rhea" id="RHEA:14369"/>
        <dbReference type="ChEBI" id="CHEBI:15377"/>
        <dbReference type="ChEBI" id="CHEBI:29805"/>
        <dbReference type="ChEBI" id="CHEBI:43474"/>
        <dbReference type="ChEBI" id="CHEBI:58033"/>
        <dbReference type="EC" id="3.1.3.18"/>
    </reaction>
</comment>